<organism evidence="1 2">
    <name type="scientific">Candidatus Syntrophocurvum alkaliphilum</name>
    <dbReference type="NCBI Taxonomy" id="2293317"/>
    <lineage>
        <taxon>Bacteria</taxon>
        <taxon>Bacillati</taxon>
        <taxon>Bacillota</taxon>
        <taxon>Clostridia</taxon>
        <taxon>Eubacteriales</taxon>
        <taxon>Syntrophomonadaceae</taxon>
        <taxon>Candidatus Syntrophocurvum</taxon>
    </lineage>
</organism>
<gene>
    <name evidence="1" type="ORF">SYNTR_1964</name>
</gene>
<dbReference type="Proteomes" id="UP000426444">
    <property type="component" value="Chromosome"/>
</dbReference>
<evidence type="ECO:0000313" key="2">
    <source>
        <dbReference type="Proteomes" id="UP000426444"/>
    </source>
</evidence>
<accession>A0A6I6DNP4</accession>
<evidence type="ECO:0000313" key="1">
    <source>
        <dbReference type="EMBL" id="QGU00558.1"/>
    </source>
</evidence>
<name>A0A6I6DNP4_9FIRM</name>
<keyword evidence="2" id="KW-1185">Reference proteome</keyword>
<dbReference type="RefSeq" id="WP_156204326.1">
    <property type="nucleotide sequence ID" value="NZ_CP046457.1"/>
</dbReference>
<protein>
    <submittedName>
        <fullName evidence="1">Uncharacterized protein</fullName>
    </submittedName>
</protein>
<dbReference type="AlphaFoldDB" id="A0A6I6DNP4"/>
<dbReference type="KEGG" id="salq:SYNTR_1964"/>
<dbReference type="EMBL" id="CP046457">
    <property type="protein sequence ID" value="QGU00558.1"/>
    <property type="molecule type" value="Genomic_DNA"/>
</dbReference>
<reference evidence="2" key="1">
    <citation type="journal article" date="2019" name="Microbiology">
        <title>Complete Genome Sequence of an Uncultured Bacterium of the Candidate Phylum Bipolaricaulota.</title>
        <authorList>
            <person name="Kadnikov V.V."/>
            <person name="Mardanov A.V."/>
            <person name="Beletsky A.V."/>
            <person name="Frank Y.A."/>
            <person name="Karnachuk O.V."/>
            <person name="Ravin N.V."/>
        </authorList>
    </citation>
    <scope>NUCLEOTIDE SEQUENCE [LARGE SCALE GENOMIC DNA]</scope>
</reference>
<sequence length="56" mass="6738">MFGKNKNRPMRLRAKRECLKTCKKNNEFRKGMRLGCNYRRGFENNLNIDSTQLKTK</sequence>
<proteinExistence type="predicted"/>